<evidence type="ECO:0000256" key="5">
    <source>
        <dbReference type="SAM" id="MobiDB-lite"/>
    </source>
</evidence>
<keyword evidence="3" id="KW-0862">Zinc</keyword>
<dbReference type="PROSITE" id="PS01359">
    <property type="entry name" value="ZF_PHD_1"/>
    <property type="match status" value="1"/>
</dbReference>
<dbReference type="InterPro" id="IPR019787">
    <property type="entry name" value="Znf_PHD-finger"/>
</dbReference>
<dbReference type="GO" id="GO:0008270">
    <property type="term" value="F:zinc ion binding"/>
    <property type="evidence" value="ECO:0007669"/>
    <property type="project" value="UniProtKB-KW"/>
</dbReference>
<feature type="region of interest" description="Disordered" evidence="5">
    <location>
        <begin position="248"/>
        <end position="269"/>
    </location>
</feature>
<evidence type="ECO:0000256" key="3">
    <source>
        <dbReference type="ARBA" id="ARBA00022833"/>
    </source>
</evidence>
<accession>A0A8J2L679</accession>
<reference evidence="7" key="1">
    <citation type="submission" date="2021-06" db="EMBL/GenBank/DDBJ databases">
        <authorList>
            <person name="Hodson N. C."/>
            <person name="Mongue J. A."/>
            <person name="Jaron S. K."/>
        </authorList>
    </citation>
    <scope>NUCLEOTIDE SEQUENCE</scope>
</reference>
<dbReference type="Proteomes" id="UP000708208">
    <property type="component" value="Unassembled WGS sequence"/>
</dbReference>
<keyword evidence="2 4" id="KW-0863">Zinc-finger</keyword>
<dbReference type="InterPro" id="IPR019786">
    <property type="entry name" value="Zinc_finger_PHD-type_CS"/>
</dbReference>
<organism evidence="7 8">
    <name type="scientific">Allacma fusca</name>
    <dbReference type="NCBI Taxonomy" id="39272"/>
    <lineage>
        <taxon>Eukaryota</taxon>
        <taxon>Metazoa</taxon>
        <taxon>Ecdysozoa</taxon>
        <taxon>Arthropoda</taxon>
        <taxon>Hexapoda</taxon>
        <taxon>Collembola</taxon>
        <taxon>Symphypleona</taxon>
        <taxon>Sminthuridae</taxon>
        <taxon>Allacma</taxon>
    </lineage>
</organism>
<dbReference type="PROSITE" id="PS50016">
    <property type="entry name" value="ZF_PHD_2"/>
    <property type="match status" value="1"/>
</dbReference>
<dbReference type="Pfam" id="PF00628">
    <property type="entry name" value="PHD"/>
    <property type="match status" value="1"/>
</dbReference>
<keyword evidence="1" id="KW-0479">Metal-binding</keyword>
<evidence type="ECO:0000256" key="1">
    <source>
        <dbReference type="ARBA" id="ARBA00022723"/>
    </source>
</evidence>
<name>A0A8J2L679_9HEXA</name>
<evidence type="ECO:0000256" key="2">
    <source>
        <dbReference type="ARBA" id="ARBA00022771"/>
    </source>
</evidence>
<feature type="domain" description="PHD-type" evidence="6">
    <location>
        <begin position="107"/>
        <end position="159"/>
    </location>
</feature>
<feature type="non-terminal residue" evidence="7">
    <location>
        <position position="1"/>
    </location>
</feature>
<comment type="caution">
    <text evidence="7">The sequence shown here is derived from an EMBL/GenBank/DDBJ whole genome shotgun (WGS) entry which is preliminary data.</text>
</comment>
<evidence type="ECO:0000259" key="6">
    <source>
        <dbReference type="PROSITE" id="PS50016"/>
    </source>
</evidence>
<gene>
    <name evidence="7" type="ORF">AFUS01_LOCUS38712</name>
</gene>
<evidence type="ECO:0000313" key="7">
    <source>
        <dbReference type="EMBL" id="CAG7828812.1"/>
    </source>
</evidence>
<dbReference type="EMBL" id="CAJVCH010548934">
    <property type="protein sequence ID" value="CAG7828812.1"/>
    <property type="molecule type" value="Genomic_DNA"/>
</dbReference>
<dbReference type="OrthoDB" id="5876800at2759"/>
<keyword evidence="8" id="KW-1185">Reference proteome</keyword>
<dbReference type="SMART" id="SM00249">
    <property type="entry name" value="PHD"/>
    <property type="match status" value="1"/>
</dbReference>
<dbReference type="AlphaFoldDB" id="A0A8J2L679"/>
<evidence type="ECO:0000256" key="4">
    <source>
        <dbReference type="PROSITE-ProRule" id="PRU00146"/>
    </source>
</evidence>
<sequence length="516" mass="58514">CNGVKVRTTKRWRNTKPEEIAAVMAGISRDPDRWQSEKNTRRNSLWALVGQNVWPGRRVKDCECLWLRSVYLGNRKLVQDLFRDLVHQPLFGVATPVASSTPRPKAPKFCICGEREGDSDEPMVECNVCRQWFHGVCINERISSVADNTTWSCPHCRGVFGNKFPDNWKDSLPLRRRVADDMTPVPGSSNQLGYLIETINQTDVDEVQPLQQEADENLITQLKSCLETVPSDSQSDSDSEYIRRSKSRVGILDSDSESEQDNRSCLVSSTPKLNDNLERHCPVLTGIQQSQDLADTLEDYTSWELPATIHIQKGWTDFFRDEIGKIVPQCGITFECHKVYHSTTSHFHASGYCKAKDCISFVLTGAAPPTEVEPMCVSMIITGVCRHKYGESFRTRIQNHKRDEVKLKLVTATSASIATELHRKADMIAVNGGNMTSLPARKLLRQMRYEMNVKADFSKEPLHDLQLMVQKDTQDKFPFIRFYASVPKFQVQLIPFCGGNSNQVWTEKSFADLQAD</sequence>
<evidence type="ECO:0000313" key="8">
    <source>
        <dbReference type="Proteomes" id="UP000708208"/>
    </source>
</evidence>
<proteinExistence type="predicted"/>
<dbReference type="InterPro" id="IPR001965">
    <property type="entry name" value="Znf_PHD"/>
</dbReference>
<protein>
    <recommendedName>
        <fullName evidence="6">PHD-type domain-containing protein</fullName>
    </recommendedName>
</protein>